<feature type="compositionally biased region" description="Basic residues" evidence="3">
    <location>
        <begin position="1"/>
        <end position="14"/>
    </location>
</feature>
<dbReference type="Proteomes" id="UP000694621">
    <property type="component" value="Unplaced"/>
</dbReference>
<proteinExistence type="predicted"/>
<accession>A0A8B9JY60</accession>
<organism evidence="5 6">
    <name type="scientific">Astyanax mexicanus</name>
    <name type="common">Blind cave fish</name>
    <name type="synonym">Astyanax fasciatus mexicanus</name>
    <dbReference type="NCBI Taxonomy" id="7994"/>
    <lineage>
        <taxon>Eukaryota</taxon>
        <taxon>Metazoa</taxon>
        <taxon>Chordata</taxon>
        <taxon>Craniata</taxon>
        <taxon>Vertebrata</taxon>
        <taxon>Euteleostomi</taxon>
        <taxon>Actinopterygii</taxon>
        <taxon>Neopterygii</taxon>
        <taxon>Teleostei</taxon>
        <taxon>Ostariophysi</taxon>
        <taxon>Characiformes</taxon>
        <taxon>Characoidei</taxon>
        <taxon>Acestrorhamphidae</taxon>
        <taxon>Acestrorhamphinae</taxon>
        <taxon>Astyanax</taxon>
    </lineage>
</organism>
<feature type="region of interest" description="Disordered" evidence="3">
    <location>
        <begin position="1"/>
        <end position="50"/>
    </location>
</feature>
<evidence type="ECO:0000313" key="6">
    <source>
        <dbReference type="Proteomes" id="UP000694621"/>
    </source>
</evidence>
<protein>
    <recommendedName>
        <fullName evidence="2">Thymocyte nuclear protein 1</fullName>
    </recommendedName>
</protein>
<evidence type="ECO:0000256" key="1">
    <source>
        <dbReference type="ARBA" id="ARBA00002530"/>
    </source>
</evidence>
<dbReference type="Pfam" id="PF01878">
    <property type="entry name" value="EVE"/>
    <property type="match status" value="1"/>
</dbReference>
<dbReference type="InterPro" id="IPR052181">
    <property type="entry name" value="5hmC_binding"/>
</dbReference>
<feature type="domain" description="EVE" evidence="4">
    <location>
        <begin position="55"/>
        <end position="98"/>
    </location>
</feature>
<name>A0A8B9JY60_ASTMX</name>
<evidence type="ECO:0000313" key="5">
    <source>
        <dbReference type="Ensembl" id="ENSAMXP00005027603.1"/>
    </source>
</evidence>
<dbReference type="SUPFAM" id="SSF88697">
    <property type="entry name" value="PUA domain-like"/>
    <property type="match status" value="1"/>
</dbReference>
<evidence type="ECO:0000259" key="4">
    <source>
        <dbReference type="Pfam" id="PF01878"/>
    </source>
</evidence>
<dbReference type="PANTHER" id="PTHR14087">
    <property type="entry name" value="THYMOCYTE NUCLEAR PROTEIN 1"/>
    <property type="match status" value="1"/>
</dbReference>
<dbReference type="Gene3D" id="3.10.590.10">
    <property type="entry name" value="ph1033 like domains"/>
    <property type="match status" value="1"/>
</dbReference>
<sequence length="149" mass="17243">MPPKRITRATVKHKASPEEDAVQKAPGKRKRAAGKSEDQKSPEDSSSRSTCTYSHWLMKSEPESRIENGVDVKFGIEDLKALPNQTSCWDGVRNYQVNSKFNLNSYTLLLDDFMPLLLVQKLKHLSLYYIPEFLIWLNQRNSFFFFRAV</sequence>
<feature type="compositionally biased region" description="Basic and acidic residues" evidence="3">
    <location>
        <begin position="34"/>
        <end position="46"/>
    </location>
</feature>
<dbReference type="GO" id="GO:0005634">
    <property type="term" value="C:nucleus"/>
    <property type="evidence" value="ECO:0007669"/>
    <property type="project" value="TreeGrafter"/>
</dbReference>
<dbReference type="AlphaFoldDB" id="A0A8B9JY60"/>
<dbReference type="Ensembl" id="ENSAMXT00005030342.1">
    <property type="protein sequence ID" value="ENSAMXP00005027603.1"/>
    <property type="gene ID" value="ENSAMXG00005013840.1"/>
</dbReference>
<evidence type="ECO:0000256" key="3">
    <source>
        <dbReference type="SAM" id="MobiDB-lite"/>
    </source>
</evidence>
<dbReference type="InterPro" id="IPR002740">
    <property type="entry name" value="EVE_domain"/>
</dbReference>
<comment type="function">
    <text evidence="1">Specifically binds 5-hydroxymethylcytosine (5hmC), suggesting that it acts as a specific reader of 5hmC.</text>
</comment>
<dbReference type="InterPro" id="IPR015947">
    <property type="entry name" value="PUA-like_sf"/>
</dbReference>
<dbReference type="PANTHER" id="PTHR14087:SF7">
    <property type="entry name" value="THYMOCYTE NUCLEAR PROTEIN 1"/>
    <property type="match status" value="1"/>
</dbReference>
<evidence type="ECO:0000256" key="2">
    <source>
        <dbReference type="ARBA" id="ARBA00014654"/>
    </source>
</evidence>
<reference evidence="5" key="1">
    <citation type="submission" date="2025-08" db="UniProtKB">
        <authorList>
            <consortium name="Ensembl"/>
        </authorList>
    </citation>
    <scope>IDENTIFICATION</scope>
</reference>